<organism evidence="1 2">
    <name type="scientific">Delitschia confertaspora ATCC 74209</name>
    <dbReference type="NCBI Taxonomy" id="1513339"/>
    <lineage>
        <taxon>Eukaryota</taxon>
        <taxon>Fungi</taxon>
        <taxon>Dikarya</taxon>
        <taxon>Ascomycota</taxon>
        <taxon>Pezizomycotina</taxon>
        <taxon>Dothideomycetes</taxon>
        <taxon>Pleosporomycetidae</taxon>
        <taxon>Pleosporales</taxon>
        <taxon>Delitschiaceae</taxon>
        <taxon>Delitschia</taxon>
    </lineage>
</organism>
<protein>
    <submittedName>
        <fullName evidence="1">Uncharacterized protein</fullName>
    </submittedName>
</protein>
<dbReference type="AlphaFoldDB" id="A0A9P4JQM0"/>
<reference evidence="1" key="1">
    <citation type="journal article" date="2020" name="Stud. Mycol.">
        <title>101 Dothideomycetes genomes: a test case for predicting lifestyles and emergence of pathogens.</title>
        <authorList>
            <person name="Haridas S."/>
            <person name="Albert R."/>
            <person name="Binder M."/>
            <person name="Bloem J."/>
            <person name="Labutti K."/>
            <person name="Salamov A."/>
            <person name="Andreopoulos B."/>
            <person name="Baker S."/>
            <person name="Barry K."/>
            <person name="Bills G."/>
            <person name="Bluhm B."/>
            <person name="Cannon C."/>
            <person name="Castanera R."/>
            <person name="Culley D."/>
            <person name="Daum C."/>
            <person name="Ezra D."/>
            <person name="Gonzalez J."/>
            <person name="Henrissat B."/>
            <person name="Kuo A."/>
            <person name="Liang C."/>
            <person name="Lipzen A."/>
            <person name="Lutzoni F."/>
            <person name="Magnuson J."/>
            <person name="Mondo S."/>
            <person name="Nolan M."/>
            <person name="Ohm R."/>
            <person name="Pangilinan J."/>
            <person name="Park H.-J."/>
            <person name="Ramirez L."/>
            <person name="Alfaro M."/>
            <person name="Sun H."/>
            <person name="Tritt A."/>
            <person name="Yoshinaga Y."/>
            <person name="Zwiers L.-H."/>
            <person name="Turgeon B."/>
            <person name="Goodwin S."/>
            <person name="Spatafora J."/>
            <person name="Crous P."/>
            <person name="Grigoriev I."/>
        </authorList>
    </citation>
    <scope>NUCLEOTIDE SEQUENCE</scope>
    <source>
        <strain evidence="1">ATCC 74209</strain>
    </source>
</reference>
<evidence type="ECO:0000313" key="1">
    <source>
        <dbReference type="EMBL" id="KAF2202604.1"/>
    </source>
</evidence>
<accession>A0A9P4JQM0</accession>
<dbReference type="Proteomes" id="UP000799536">
    <property type="component" value="Unassembled WGS sequence"/>
</dbReference>
<dbReference type="EMBL" id="ML993931">
    <property type="protein sequence ID" value="KAF2202604.1"/>
    <property type="molecule type" value="Genomic_DNA"/>
</dbReference>
<name>A0A9P4JQM0_9PLEO</name>
<comment type="caution">
    <text evidence="1">The sequence shown here is derived from an EMBL/GenBank/DDBJ whole genome shotgun (WGS) entry which is preliminary data.</text>
</comment>
<gene>
    <name evidence="1" type="ORF">GQ43DRAFT_501312</name>
</gene>
<proteinExistence type="predicted"/>
<evidence type="ECO:0000313" key="2">
    <source>
        <dbReference type="Proteomes" id="UP000799536"/>
    </source>
</evidence>
<dbReference type="OrthoDB" id="550558at2759"/>
<sequence>MTDMSMKYIPFGTGALQFGSGMWTVTVPNKTNTIFYLKVLPVIGASFFLYTSCEMKSTVTSRGLPNLRLETVFFVVGITNHVPFLLPKAKLVLLKLHTKLEQDRNTEKESLGHFMLLNQTRIDLSPSVTILGCALFSRLTNEQKDFVSSRMNASYPVLDWIVENHIQHHDSDLRCPRTVVEKIATEAPADRHPTCSALFSPEILH</sequence>
<keyword evidence="2" id="KW-1185">Reference proteome</keyword>